<comment type="catalytic activity">
    <reaction evidence="9 10">
        <text>L-cysteinyl-[protein] + hexadecanoyl-CoA = S-hexadecanoyl-L-cysteinyl-[protein] + CoA</text>
        <dbReference type="Rhea" id="RHEA:36683"/>
        <dbReference type="Rhea" id="RHEA-COMP:10131"/>
        <dbReference type="Rhea" id="RHEA-COMP:11032"/>
        <dbReference type="ChEBI" id="CHEBI:29950"/>
        <dbReference type="ChEBI" id="CHEBI:57287"/>
        <dbReference type="ChEBI" id="CHEBI:57379"/>
        <dbReference type="ChEBI" id="CHEBI:74151"/>
        <dbReference type="EC" id="2.3.1.225"/>
    </reaction>
</comment>
<evidence type="ECO:0000313" key="13">
    <source>
        <dbReference type="Proteomes" id="UP000179807"/>
    </source>
</evidence>
<evidence type="ECO:0000256" key="9">
    <source>
        <dbReference type="ARBA" id="ARBA00048048"/>
    </source>
</evidence>
<dbReference type="AlphaFoldDB" id="A0A1J4KVM4"/>
<feature type="transmembrane region" description="Helical" evidence="10">
    <location>
        <begin position="148"/>
        <end position="167"/>
    </location>
</feature>
<dbReference type="Pfam" id="PF01529">
    <property type="entry name" value="DHHC"/>
    <property type="match status" value="1"/>
</dbReference>
<dbReference type="EMBL" id="MLAK01000229">
    <property type="protein sequence ID" value="OHT15361.1"/>
    <property type="molecule type" value="Genomic_DNA"/>
</dbReference>
<keyword evidence="2 10" id="KW-0808">Transferase</keyword>
<evidence type="ECO:0000256" key="10">
    <source>
        <dbReference type="RuleBase" id="RU079119"/>
    </source>
</evidence>
<evidence type="ECO:0000256" key="7">
    <source>
        <dbReference type="ARBA" id="ARBA00023288"/>
    </source>
</evidence>
<name>A0A1J4KVM4_9EUKA</name>
<evidence type="ECO:0000313" key="12">
    <source>
        <dbReference type="EMBL" id="OHT15361.1"/>
    </source>
</evidence>
<protein>
    <recommendedName>
        <fullName evidence="10">Palmitoyltransferase</fullName>
        <ecNumber evidence="10">2.3.1.225</ecNumber>
    </recommendedName>
</protein>
<dbReference type="GO" id="GO:0005794">
    <property type="term" value="C:Golgi apparatus"/>
    <property type="evidence" value="ECO:0007669"/>
    <property type="project" value="TreeGrafter"/>
</dbReference>
<evidence type="ECO:0000256" key="4">
    <source>
        <dbReference type="ARBA" id="ARBA00022989"/>
    </source>
</evidence>
<evidence type="ECO:0000259" key="11">
    <source>
        <dbReference type="Pfam" id="PF01529"/>
    </source>
</evidence>
<keyword evidence="4 10" id="KW-1133">Transmembrane helix</keyword>
<evidence type="ECO:0000256" key="2">
    <source>
        <dbReference type="ARBA" id="ARBA00022679"/>
    </source>
</evidence>
<feature type="transmembrane region" description="Helical" evidence="10">
    <location>
        <begin position="241"/>
        <end position="266"/>
    </location>
</feature>
<gene>
    <name evidence="12" type="ORF">TRFO_14107</name>
</gene>
<keyword evidence="7" id="KW-0449">Lipoprotein</keyword>
<evidence type="ECO:0000256" key="3">
    <source>
        <dbReference type="ARBA" id="ARBA00022692"/>
    </source>
</evidence>
<accession>A0A1J4KVM4</accession>
<dbReference type="OrthoDB" id="9909019at2759"/>
<dbReference type="EC" id="2.3.1.225" evidence="10"/>
<dbReference type="GO" id="GO:0005783">
    <property type="term" value="C:endoplasmic reticulum"/>
    <property type="evidence" value="ECO:0007669"/>
    <property type="project" value="TreeGrafter"/>
</dbReference>
<dbReference type="VEuPathDB" id="TrichDB:TRFO_14107"/>
<keyword evidence="13" id="KW-1185">Reference proteome</keyword>
<dbReference type="InterPro" id="IPR039859">
    <property type="entry name" value="PFA4/ZDH16/20/ERF2-like"/>
</dbReference>
<comment type="domain">
    <text evidence="10">The DHHC domain is required for palmitoyltransferase activity.</text>
</comment>
<keyword evidence="6" id="KW-0564">Palmitate</keyword>
<reference evidence="12" key="1">
    <citation type="submission" date="2016-10" db="EMBL/GenBank/DDBJ databases">
        <authorList>
            <person name="Benchimol M."/>
            <person name="Almeida L.G."/>
            <person name="Vasconcelos A.T."/>
            <person name="Perreira-Neves A."/>
            <person name="Rosa I.A."/>
            <person name="Tasca T."/>
            <person name="Bogo M.R."/>
            <person name="de Souza W."/>
        </authorList>
    </citation>
    <scope>NUCLEOTIDE SEQUENCE [LARGE SCALE GENOMIC DNA]</scope>
    <source>
        <strain evidence="12">K</strain>
    </source>
</reference>
<sequence length="363" mass="42940">MSLNKLIFIIKKIAWQSQIFQNKKCYKKLYVFRQFPYMILFGLIFCLYIALLLLFLYAIFKNAGFESQNNPIFLFFFDTIPHILLKPFKNIIKHREISQTSAQTLFGPGSRTRYLVVLIYYFVYHAFALIFIINVFPSFPFILENPEFHHMFAFVVLLLPWIIVLAFQFADPGIITTSNVDDYLRIYPYDKMMYHPAKCAYLLIPAVPRSRFCKFTNYRVAKYDHYCPWVLQPIGERNIRLYLLFLFANFTACTYLFAICAIYLIWKLKNSHIKFVNDSSFEKVLFGCLFALKKEPIVSGILILFFICMTAILPLIIREIYLISVNLTLSEITTIRAENQKIVNMYDKGIFQNWFEILFPEVI</sequence>
<dbReference type="GO" id="GO:0006612">
    <property type="term" value="P:protein targeting to membrane"/>
    <property type="evidence" value="ECO:0007669"/>
    <property type="project" value="TreeGrafter"/>
</dbReference>
<keyword evidence="3 10" id="KW-0812">Transmembrane</keyword>
<feature type="transmembrane region" description="Helical" evidence="10">
    <location>
        <begin position="37"/>
        <end position="60"/>
    </location>
</feature>
<evidence type="ECO:0000256" key="6">
    <source>
        <dbReference type="ARBA" id="ARBA00023139"/>
    </source>
</evidence>
<evidence type="ECO:0000256" key="1">
    <source>
        <dbReference type="ARBA" id="ARBA00004127"/>
    </source>
</evidence>
<evidence type="ECO:0000256" key="5">
    <source>
        <dbReference type="ARBA" id="ARBA00023136"/>
    </source>
</evidence>
<dbReference type="GeneID" id="94832310"/>
<dbReference type="GO" id="GO:0019706">
    <property type="term" value="F:protein-cysteine S-palmitoyltransferase activity"/>
    <property type="evidence" value="ECO:0007669"/>
    <property type="project" value="UniProtKB-EC"/>
</dbReference>
<feature type="transmembrane region" description="Helical" evidence="10">
    <location>
        <begin position="297"/>
        <end position="317"/>
    </location>
</feature>
<comment type="caution">
    <text evidence="12">The sequence shown here is derived from an EMBL/GenBank/DDBJ whole genome shotgun (WGS) entry which is preliminary data.</text>
</comment>
<dbReference type="PANTHER" id="PTHR22883">
    <property type="entry name" value="ZINC FINGER DHHC DOMAIN CONTAINING PROTEIN"/>
    <property type="match status" value="1"/>
</dbReference>
<dbReference type="Proteomes" id="UP000179807">
    <property type="component" value="Unassembled WGS sequence"/>
</dbReference>
<comment type="similarity">
    <text evidence="10">Belongs to the DHHC palmitoyltransferase family.</text>
</comment>
<feature type="transmembrane region" description="Helical" evidence="10">
    <location>
        <begin position="113"/>
        <end position="136"/>
    </location>
</feature>
<keyword evidence="8 10" id="KW-0012">Acyltransferase</keyword>
<dbReference type="PROSITE" id="PS50216">
    <property type="entry name" value="DHHC"/>
    <property type="match status" value="1"/>
</dbReference>
<dbReference type="PANTHER" id="PTHR22883:SF43">
    <property type="entry name" value="PALMITOYLTRANSFERASE APP"/>
    <property type="match status" value="1"/>
</dbReference>
<feature type="domain" description="Palmitoyltransferase DHHC" evidence="11">
    <location>
        <begin position="198"/>
        <end position="332"/>
    </location>
</feature>
<dbReference type="InterPro" id="IPR001594">
    <property type="entry name" value="Palmitoyltrfase_DHHC"/>
</dbReference>
<proteinExistence type="inferred from homology"/>
<dbReference type="RefSeq" id="XP_068368497.1">
    <property type="nucleotide sequence ID" value="XM_068497606.1"/>
</dbReference>
<keyword evidence="5 10" id="KW-0472">Membrane</keyword>
<evidence type="ECO:0000256" key="8">
    <source>
        <dbReference type="ARBA" id="ARBA00023315"/>
    </source>
</evidence>
<comment type="subcellular location">
    <subcellularLocation>
        <location evidence="1">Endomembrane system</location>
        <topology evidence="1">Multi-pass membrane protein</topology>
    </subcellularLocation>
</comment>
<organism evidence="12 13">
    <name type="scientific">Tritrichomonas foetus</name>
    <dbReference type="NCBI Taxonomy" id="1144522"/>
    <lineage>
        <taxon>Eukaryota</taxon>
        <taxon>Metamonada</taxon>
        <taxon>Parabasalia</taxon>
        <taxon>Tritrichomonadida</taxon>
        <taxon>Tritrichomonadidae</taxon>
        <taxon>Tritrichomonas</taxon>
    </lineage>
</organism>